<name>A0A438KQ09_VITVI</name>
<dbReference type="PANTHER" id="PTHR48100:SF34">
    <property type="entry name" value="PHOSPHOGLYCERATE MUTASE-LIKE PROTEIN 4"/>
    <property type="match status" value="1"/>
</dbReference>
<evidence type="ECO:0000256" key="1">
    <source>
        <dbReference type="ARBA" id="ARBA00038362"/>
    </source>
</evidence>
<dbReference type="SUPFAM" id="SSF53254">
    <property type="entry name" value="Phosphoglycerate mutase-like"/>
    <property type="match status" value="1"/>
</dbReference>
<dbReference type="Proteomes" id="UP000288805">
    <property type="component" value="Unassembled WGS sequence"/>
</dbReference>
<dbReference type="InterPro" id="IPR029033">
    <property type="entry name" value="His_PPase_superfam"/>
</dbReference>
<dbReference type="InterPro" id="IPR050275">
    <property type="entry name" value="PGM_Phosphatase"/>
</dbReference>
<dbReference type="EMBL" id="QGNW01000001">
    <property type="protein sequence ID" value="RVX23275.1"/>
    <property type="molecule type" value="Genomic_DNA"/>
</dbReference>
<comment type="caution">
    <text evidence="2">The sequence shown here is derived from an EMBL/GenBank/DDBJ whole genome shotgun (WGS) entry which is preliminary data.</text>
</comment>
<protein>
    <submittedName>
        <fullName evidence="2">Phosphoglycerate mutase-like protein 4</fullName>
    </submittedName>
</protein>
<evidence type="ECO:0000313" key="3">
    <source>
        <dbReference type="Proteomes" id="UP000288805"/>
    </source>
</evidence>
<dbReference type="Pfam" id="PF00300">
    <property type="entry name" value="His_Phos_1"/>
    <property type="match status" value="1"/>
</dbReference>
<gene>
    <name evidence="2" type="primary">VvCHDp000013_1</name>
    <name evidence="2" type="ORF">CK203_000300</name>
</gene>
<sequence>MQGPDTSGWTSVYDMRLSDVGVVQIDVSCFHMMQGGGESRDQVYQRCTLSLKRIGSKHKGERVVVVTHGGVIRALHKRASPNGRAGKIMNTSINIFHLCDGDKWVIKAWGDISHLDETKFLESGFGGDRTSG</sequence>
<dbReference type="InterPro" id="IPR013078">
    <property type="entry name" value="His_Pase_superF_clade-1"/>
</dbReference>
<accession>A0A438KQ09</accession>
<dbReference type="Gene3D" id="3.40.50.1240">
    <property type="entry name" value="Phosphoglycerate mutase-like"/>
    <property type="match status" value="1"/>
</dbReference>
<proteinExistence type="inferred from homology"/>
<dbReference type="AlphaFoldDB" id="A0A438KQ09"/>
<comment type="similarity">
    <text evidence="1">Belongs to the phosphoglycerate mutase family.</text>
</comment>
<evidence type="ECO:0000313" key="2">
    <source>
        <dbReference type="EMBL" id="RVX23275.1"/>
    </source>
</evidence>
<organism evidence="2 3">
    <name type="scientific">Vitis vinifera</name>
    <name type="common">Grape</name>
    <dbReference type="NCBI Taxonomy" id="29760"/>
    <lineage>
        <taxon>Eukaryota</taxon>
        <taxon>Viridiplantae</taxon>
        <taxon>Streptophyta</taxon>
        <taxon>Embryophyta</taxon>
        <taxon>Tracheophyta</taxon>
        <taxon>Spermatophyta</taxon>
        <taxon>Magnoliopsida</taxon>
        <taxon>eudicotyledons</taxon>
        <taxon>Gunneridae</taxon>
        <taxon>Pentapetalae</taxon>
        <taxon>rosids</taxon>
        <taxon>Vitales</taxon>
        <taxon>Vitaceae</taxon>
        <taxon>Viteae</taxon>
        <taxon>Vitis</taxon>
    </lineage>
</organism>
<reference evidence="2 3" key="1">
    <citation type="journal article" date="2018" name="PLoS Genet.">
        <title>Population sequencing reveals clonal diversity and ancestral inbreeding in the grapevine cultivar Chardonnay.</title>
        <authorList>
            <person name="Roach M.J."/>
            <person name="Johnson D.L."/>
            <person name="Bohlmann J."/>
            <person name="van Vuuren H.J."/>
            <person name="Jones S.J."/>
            <person name="Pretorius I.S."/>
            <person name="Schmidt S.A."/>
            <person name="Borneman A.R."/>
        </authorList>
    </citation>
    <scope>NUCLEOTIDE SEQUENCE [LARGE SCALE GENOMIC DNA]</scope>
    <source>
        <strain evidence="3">cv. Chardonnay</strain>
        <tissue evidence="2">Leaf</tissue>
    </source>
</reference>
<dbReference type="PANTHER" id="PTHR48100">
    <property type="entry name" value="BROAD-SPECIFICITY PHOSPHATASE YOR283W-RELATED"/>
    <property type="match status" value="1"/>
</dbReference>